<dbReference type="KEGG" id="abs:AZOBR_20014"/>
<gene>
    <name evidence="2" type="ORF">AZOBR_20014</name>
</gene>
<name>A0A9P1NKN5_9PROT</name>
<sequence length="22" mass="2532">MTAARNRTDCRNDPLESKPQLD</sequence>
<accession>A0A9P1NKN5</accession>
<dbReference type="AlphaFoldDB" id="A0A9P1NKN5"/>
<organism evidence="2 3">
    <name type="scientific">Azospirillum baldaniorum</name>
    <dbReference type="NCBI Taxonomy" id="1064539"/>
    <lineage>
        <taxon>Bacteria</taxon>
        <taxon>Pseudomonadati</taxon>
        <taxon>Pseudomonadota</taxon>
        <taxon>Alphaproteobacteria</taxon>
        <taxon>Rhodospirillales</taxon>
        <taxon>Azospirillaceae</taxon>
        <taxon>Azospirillum</taxon>
    </lineage>
</organism>
<proteinExistence type="predicted"/>
<evidence type="ECO:0000256" key="1">
    <source>
        <dbReference type="SAM" id="MobiDB-lite"/>
    </source>
</evidence>
<dbReference type="EMBL" id="HE577327">
    <property type="protein sequence ID" value="CCC96767.1"/>
    <property type="molecule type" value="Genomic_DNA"/>
</dbReference>
<feature type="region of interest" description="Disordered" evidence="1">
    <location>
        <begin position="1"/>
        <end position="22"/>
    </location>
</feature>
<protein>
    <submittedName>
        <fullName evidence="2">Uncharacterized protein</fullName>
    </submittedName>
</protein>
<dbReference type="Proteomes" id="UP000007319">
    <property type="component" value="Chromosome"/>
</dbReference>
<keyword evidence="3" id="KW-1185">Reference proteome</keyword>
<evidence type="ECO:0000313" key="2">
    <source>
        <dbReference type="EMBL" id="CCC96767.1"/>
    </source>
</evidence>
<evidence type="ECO:0000313" key="3">
    <source>
        <dbReference type="Proteomes" id="UP000007319"/>
    </source>
</evidence>
<reference evidence="2 3" key="1">
    <citation type="journal article" date="2011" name="PLoS Genet.">
        <title>Azospirillum genomes reveal transition of bacteria from aquatic to terrestrial environments.</title>
        <authorList>
            <person name="Wisniewski-Dye F."/>
            <person name="Borziak K."/>
            <person name="Khalsa-Moyers G."/>
            <person name="Alexandre G."/>
            <person name="Sukharnikov L.O."/>
            <person name="Wuichet K."/>
            <person name="Hurst G.B."/>
            <person name="McDonald W.H."/>
            <person name="Robertson J.S."/>
            <person name="Barbe V."/>
            <person name="Calteau A."/>
            <person name="Rouy Z."/>
            <person name="Mangenot S."/>
            <person name="Prigent-Combaret C."/>
            <person name="Normand P."/>
            <person name="Boyer M."/>
            <person name="Siguier P."/>
            <person name="Dessaux Y."/>
            <person name="Elmerich C."/>
            <person name="Condemine G."/>
            <person name="Krishnen G."/>
            <person name="Kennedy I."/>
            <person name="Paterson A.H."/>
            <person name="Gonzalez V."/>
            <person name="Mavingui P."/>
            <person name="Zhulin I.B."/>
        </authorList>
    </citation>
    <scope>NUCLEOTIDE SEQUENCE [LARGE SCALE GENOMIC DNA]</scope>
    <source>
        <strain evidence="2 3">Sp245</strain>
    </source>
</reference>